<keyword evidence="2" id="KW-1185">Reference proteome</keyword>
<dbReference type="Proteomes" id="UP000767334">
    <property type="component" value="Unassembled WGS sequence"/>
</dbReference>
<comment type="caution">
    <text evidence="1">The sequence shown here is derived from an EMBL/GenBank/DDBJ whole genome shotgun (WGS) entry which is preliminary data.</text>
</comment>
<sequence length="206" mass="23621">MFEIIVAIIVIICIIYFFKGDFTRRNAGVIVLKSLPLSIFKKWGKEDKGIKEEVSTEISDIKVNDDNNINEGASEVLEEIAADILTEEIEEVKFIDKTDNIDEVNNVEKTELIESVENINEIEENEIDEFNNSSENIDEILINDVKEAIENKEIVEELKEEVIVYWTPKGKTYHAKNTCRTLSRSKVIHSGTVYESGKDFKCEHCK</sequence>
<evidence type="ECO:0000313" key="1">
    <source>
        <dbReference type="EMBL" id="MBM6817890.1"/>
    </source>
</evidence>
<accession>A0ABS2FBH8</accession>
<evidence type="ECO:0000313" key="2">
    <source>
        <dbReference type="Proteomes" id="UP000767334"/>
    </source>
</evidence>
<dbReference type="RefSeq" id="WP_195963664.1">
    <property type="nucleotide sequence ID" value="NZ_JACJLL010000003.1"/>
</dbReference>
<name>A0ABS2FBH8_9CLOT</name>
<dbReference type="EMBL" id="JACJLL010000003">
    <property type="protein sequence ID" value="MBM6817890.1"/>
    <property type="molecule type" value="Genomic_DNA"/>
</dbReference>
<protein>
    <submittedName>
        <fullName evidence="1">Uncharacterized protein</fullName>
    </submittedName>
</protein>
<proteinExistence type="predicted"/>
<gene>
    <name evidence="1" type="ORF">H6A19_00815</name>
</gene>
<organism evidence="1 2">
    <name type="scientific">Clostridium saudiense</name>
    <dbReference type="NCBI Taxonomy" id="1414720"/>
    <lineage>
        <taxon>Bacteria</taxon>
        <taxon>Bacillati</taxon>
        <taxon>Bacillota</taxon>
        <taxon>Clostridia</taxon>
        <taxon>Eubacteriales</taxon>
        <taxon>Clostridiaceae</taxon>
        <taxon>Clostridium</taxon>
    </lineage>
</organism>
<reference evidence="1 2" key="1">
    <citation type="journal article" date="2021" name="Sci. Rep.">
        <title>The distribution of antibiotic resistance genes in chicken gut microbiota commensals.</title>
        <authorList>
            <person name="Juricova H."/>
            <person name="Matiasovicova J."/>
            <person name="Kubasova T."/>
            <person name="Cejkova D."/>
            <person name="Rychlik I."/>
        </authorList>
    </citation>
    <scope>NUCLEOTIDE SEQUENCE [LARGE SCALE GENOMIC DNA]</scope>
    <source>
        <strain evidence="1 2">An435</strain>
    </source>
</reference>